<evidence type="ECO:0000256" key="5">
    <source>
        <dbReference type="ARBA" id="ARBA00023136"/>
    </source>
</evidence>
<dbReference type="Pfam" id="PF03176">
    <property type="entry name" value="MMPL"/>
    <property type="match status" value="1"/>
</dbReference>
<evidence type="ECO:0000256" key="6">
    <source>
        <dbReference type="SAM" id="Phobius"/>
    </source>
</evidence>
<name>A0A1H2S8A6_9GAMM</name>
<evidence type="ECO:0000256" key="2">
    <source>
        <dbReference type="ARBA" id="ARBA00022475"/>
    </source>
</evidence>
<evidence type="ECO:0000256" key="3">
    <source>
        <dbReference type="ARBA" id="ARBA00022692"/>
    </source>
</evidence>
<feature type="transmembrane region" description="Helical" evidence="6">
    <location>
        <begin position="427"/>
        <end position="449"/>
    </location>
</feature>
<keyword evidence="2" id="KW-1003">Cell membrane</keyword>
<dbReference type="InterPro" id="IPR050545">
    <property type="entry name" value="Mycobact_MmpL"/>
</dbReference>
<dbReference type="SUPFAM" id="SSF82866">
    <property type="entry name" value="Multidrug efflux transporter AcrB transmembrane domain"/>
    <property type="match status" value="2"/>
</dbReference>
<dbReference type="RefSeq" id="WP_092567884.1">
    <property type="nucleotide sequence ID" value="NZ_BMXH01000001.1"/>
</dbReference>
<dbReference type="InterPro" id="IPR004869">
    <property type="entry name" value="MMPL_dom"/>
</dbReference>
<keyword evidence="4 6" id="KW-1133">Transmembrane helix</keyword>
<reference evidence="8 9" key="1">
    <citation type="submission" date="2016-10" db="EMBL/GenBank/DDBJ databases">
        <authorList>
            <person name="de Groot N.N."/>
        </authorList>
    </citation>
    <scope>NUCLEOTIDE SEQUENCE [LARGE SCALE GENOMIC DNA]</scope>
    <source>
        <strain evidence="8 9">DSM 19219</strain>
    </source>
</reference>
<feature type="domain" description="Membrane transport protein MMPL" evidence="7">
    <location>
        <begin position="256"/>
        <end position="333"/>
    </location>
</feature>
<feature type="transmembrane region" description="Helical" evidence="6">
    <location>
        <begin position="672"/>
        <end position="690"/>
    </location>
</feature>
<feature type="transmembrane region" description="Helical" evidence="6">
    <location>
        <begin position="751"/>
        <end position="771"/>
    </location>
</feature>
<keyword evidence="3 6" id="KW-0812">Transmembrane</keyword>
<dbReference type="PANTHER" id="PTHR33406">
    <property type="entry name" value="MEMBRANE PROTEIN MJ1562-RELATED"/>
    <property type="match status" value="1"/>
</dbReference>
<protein>
    <submittedName>
        <fullName evidence="8">Predicted exporter</fullName>
    </submittedName>
</protein>
<keyword evidence="5 6" id="KW-0472">Membrane</keyword>
<organism evidence="8 9">
    <name type="scientific">Aidingimonas halophila</name>
    <dbReference type="NCBI Taxonomy" id="574349"/>
    <lineage>
        <taxon>Bacteria</taxon>
        <taxon>Pseudomonadati</taxon>
        <taxon>Pseudomonadota</taxon>
        <taxon>Gammaproteobacteria</taxon>
        <taxon>Oceanospirillales</taxon>
        <taxon>Halomonadaceae</taxon>
        <taxon>Aidingimonas</taxon>
    </lineage>
</organism>
<dbReference type="Gene3D" id="1.20.1640.10">
    <property type="entry name" value="Multidrug efflux transporter AcrB transmembrane domain"/>
    <property type="match status" value="1"/>
</dbReference>
<feature type="transmembrane region" description="Helical" evidence="6">
    <location>
        <begin position="724"/>
        <end position="745"/>
    </location>
</feature>
<feature type="transmembrane region" description="Helical" evidence="6">
    <location>
        <begin position="380"/>
        <end position="399"/>
    </location>
</feature>
<proteinExistence type="predicted"/>
<evidence type="ECO:0000256" key="1">
    <source>
        <dbReference type="ARBA" id="ARBA00004651"/>
    </source>
</evidence>
<feature type="transmembrane region" description="Helical" evidence="6">
    <location>
        <begin position="646"/>
        <end position="665"/>
    </location>
</feature>
<dbReference type="STRING" id="574349.SAMN05443545_101489"/>
<dbReference type="OrthoDB" id="9780358at2"/>
<evidence type="ECO:0000313" key="8">
    <source>
        <dbReference type="EMBL" id="SDW27384.1"/>
    </source>
</evidence>
<feature type="transmembrane region" description="Helical" evidence="6">
    <location>
        <begin position="346"/>
        <end position="368"/>
    </location>
</feature>
<gene>
    <name evidence="8" type="ORF">SAMN05443545_101489</name>
</gene>
<accession>A0A1H2S8A6</accession>
<evidence type="ECO:0000313" key="9">
    <source>
        <dbReference type="Proteomes" id="UP000198500"/>
    </source>
</evidence>
<dbReference type="GO" id="GO:0005886">
    <property type="term" value="C:plasma membrane"/>
    <property type="evidence" value="ECO:0007669"/>
    <property type="project" value="UniProtKB-SubCell"/>
</dbReference>
<dbReference type="EMBL" id="FNNI01000001">
    <property type="protein sequence ID" value="SDW27384.1"/>
    <property type="molecule type" value="Genomic_DNA"/>
</dbReference>
<feature type="transmembrane region" description="Helical" evidence="6">
    <location>
        <begin position="289"/>
        <end position="310"/>
    </location>
</feature>
<sequence>MPTTPERSPEEGDTLTRRLATLWGVILLVCGVILALQLRHGLPTDTRLTAMLPEDRQSPLIERAADQLSTGFEERFVLALTSPSLRTDTESLARQLERTTANAQDNGSPLLDDLDWRDTDLAVEDPHDLLGDYRYRLLTDDLRNAIDDDGGESLVDPALRRLFSPAGDPQPVDDPFGLLDAWLDERDGSRIQAHDGLLTVENNGQRHALLIGRLSSHPYDPATQQALTRTLTTFMSHHPDTTLMRSGLVFHAAAGAEQAKREITTIGLGALTGLIIILLAVFRSPRVLLHLLLPLATGLLFALPLTLLIFGRLHLLTLAFGASLIGIAIDYALHLQCHRASQDSRWPIRSLLPGLTLGLISSLMAYLAQALTPLPGLRQMAVFAALGLTGAWLTVILWLSRFKLPACPHTRTLAERLWRWTTPRRQLVPSVAAAAAALLILISASSLTVDDSLQLLNPSPTSLLEEEQRVQQLMDSDTGNRFFVVEASTEGELLSRLADLGSTLTTWQDEGTSLDYDSLTRNVPPYERQDANLARVNTLYGEPLETLVQRADLPEATLERARSRLSDVPRLDLSYWLSTPLGELQQRLWLGETDNDGVAATLAISNVEDATLDGRLTELADRHESVRYVNRADHLSGLLALWREHIAWWVTLAIAALVPIMIWRYRLQAWRVLTPPVGAILGVLALFALTGTPLNVFSQLGLLLVLGIGLDAGIFSVEHARRPSAWLAITLSTLSSILAFGLLSFSKTPALHYMGLSCLTGLAIVWLLVPWSRPKAASLHRETAYVD</sequence>
<evidence type="ECO:0000256" key="4">
    <source>
        <dbReference type="ARBA" id="ARBA00022989"/>
    </source>
</evidence>
<evidence type="ECO:0000259" key="7">
    <source>
        <dbReference type="Pfam" id="PF03176"/>
    </source>
</evidence>
<keyword evidence="9" id="KW-1185">Reference proteome</keyword>
<feature type="transmembrane region" description="Helical" evidence="6">
    <location>
        <begin position="696"/>
        <end position="717"/>
    </location>
</feature>
<feature type="transmembrane region" description="Helical" evidence="6">
    <location>
        <begin position="263"/>
        <end position="282"/>
    </location>
</feature>
<comment type="subcellular location">
    <subcellularLocation>
        <location evidence="1">Cell membrane</location>
        <topology evidence="1">Multi-pass membrane protein</topology>
    </subcellularLocation>
</comment>
<feature type="transmembrane region" description="Helical" evidence="6">
    <location>
        <begin position="20"/>
        <end position="38"/>
    </location>
</feature>
<dbReference type="Proteomes" id="UP000198500">
    <property type="component" value="Unassembled WGS sequence"/>
</dbReference>
<feature type="transmembrane region" description="Helical" evidence="6">
    <location>
        <begin position="316"/>
        <end position="334"/>
    </location>
</feature>
<dbReference type="AlphaFoldDB" id="A0A1H2S8A6"/>
<dbReference type="PANTHER" id="PTHR33406:SF13">
    <property type="entry name" value="MEMBRANE PROTEIN YDFJ"/>
    <property type="match status" value="1"/>
</dbReference>